<keyword evidence="3" id="KW-1185">Reference proteome</keyword>
<dbReference type="InterPro" id="IPR036291">
    <property type="entry name" value="NAD(P)-bd_dom_sf"/>
</dbReference>
<reference evidence="2 3" key="1">
    <citation type="submission" date="2019-06" db="EMBL/GenBank/DDBJ databases">
        <title>Sequencing the genomes of 1000 actinobacteria strains.</title>
        <authorList>
            <person name="Klenk H.-P."/>
        </authorList>
    </citation>
    <scope>NUCLEOTIDE SEQUENCE [LARGE SCALE GENOMIC DNA]</scope>
    <source>
        <strain evidence="2 3">DSM 24683</strain>
    </source>
</reference>
<gene>
    <name evidence="2" type="ORF">FB561_7100</name>
</gene>
<dbReference type="Pfam" id="PF01408">
    <property type="entry name" value="GFO_IDH_MocA"/>
    <property type="match status" value="1"/>
</dbReference>
<dbReference type="EMBL" id="VIVK01000003">
    <property type="protein sequence ID" value="TWD73212.1"/>
    <property type="molecule type" value="Genomic_DNA"/>
</dbReference>
<dbReference type="InterPro" id="IPR000683">
    <property type="entry name" value="Gfo/Idh/MocA-like_OxRdtase_N"/>
</dbReference>
<sequence length="304" mass="31693">MTSGGRVALVELDTSHPAAFVPLLRELGREVTAVLDSGVVRPAGYAEEFAAEYGVARVLTDAAELPEVADVALLLGCDWDRRYRLALNLLDAGTAVLLDKPLAGRVGDLRELARRAEAGQPISGGSSLRCAPEAVAWRRRYHGPAPSSVLVGCAGHPFYYGVHAVSLAQAVLGPGFTAARALDGSGLRGLLRHTGGTEVVVDVRPPRPGYPYHATIVTESGVEHLRPNAGGLYKPFLGEVLGQLLDGAAAPYSPTALVEPDLLVLAVAKSAADGGDWVAIDALDDVFSGWDGAEFAAAYRAPAG</sequence>
<comment type="caution">
    <text evidence="2">The sequence shown here is derived from an EMBL/GenBank/DDBJ whole genome shotgun (WGS) entry which is preliminary data.</text>
</comment>
<dbReference type="SUPFAM" id="SSF51735">
    <property type="entry name" value="NAD(P)-binding Rossmann-fold domains"/>
    <property type="match status" value="1"/>
</dbReference>
<organism evidence="2 3">
    <name type="scientific">Kribbella amoyensis</name>
    <dbReference type="NCBI Taxonomy" id="996641"/>
    <lineage>
        <taxon>Bacteria</taxon>
        <taxon>Bacillati</taxon>
        <taxon>Actinomycetota</taxon>
        <taxon>Actinomycetes</taxon>
        <taxon>Propionibacteriales</taxon>
        <taxon>Kribbellaceae</taxon>
        <taxon>Kribbella</taxon>
    </lineage>
</organism>
<dbReference type="RefSeq" id="WP_145814404.1">
    <property type="nucleotide sequence ID" value="NZ_VIVK01000003.1"/>
</dbReference>
<feature type="domain" description="Gfo/Idh/MocA-like oxidoreductase N-terminal" evidence="1">
    <location>
        <begin position="30"/>
        <end position="117"/>
    </location>
</feature>
<dbReference type="Proteomes" id="UP000318380">
    <property type="component" value="Unassembled WGS sequence"/>
</dbReference>
<dbReference type="GO" id="GO:0000166">
    <property type="term" value="F:nucleotide binding"/>
    <property type="evidence" value="ECO:0007669"/>
    <property type="project" value="InterPro"/>
</dbReference>
<accession>A0A561B303</accession>
<protein>
    <submittedName>
        <fullName evidence="2">Oxidoreductase family protein</fullName>
    </submittedName>
</protein>
<name>A0A561B303_9ACTN</name>
<dbReference type="OrthoDB" id="256869at2"/>
<evidence type="ECO:0000313" key="3">
    <source>
        <dbReference type="Proteomes" id="UP000318380"/>
    </source>
</evidence>
<dbReference type="AlphaFoldDB" id="A0A561B303"/>
<dbReference type="Gene3D" id="3.40.50.720">
    <property type="entry name" value="NAD(P)-binding Rossmann-like Domain"/>
    <property type="match status" value="1"/>
</dbReference>
<evidence type="ECO:0000259" key="1">
    <source>
        <dbReference type="Pfam" id="PF01408"/>
    </source>
</evidence>
<evidence type="ECO:0000313" key="2">
    <source>
        <dbReference type="EMBL" id="TWD73212.1"/>
    </source>
</evidence>
<proteinExistence type="predicted"/>